<evidence type="ECO:0000256" key="1">
    <source>
        <dbReference type="SAM" id="Phobius"/>
    </source>
</evidence>
<feature type="transmembrane region" description="Helical" evidence="1">
    <location>
        <begin position="398"/>
        <end position="419"/>
    </location>
</feature>
<keyword evidence="1" id="KW-0812">Transmembrane</keyword>
<comment type="caution">
    <text evidence="2">The sequence shown here is derived from an EMBL/GenBank/DDBJ whole genome shotgun (WGS) entry which is preliminary data.</text>
</comment>
<protein>
    <submittedName>
        <fullName evidence="2">Peptidyl-prolyl cis-trans isomerase, EpsD family</fullName>
        <ecNumber evidence="2">5.2.1.8</ecNumber>
    </submittedName>
</protein>
<gene>
    <name evidence="2" type="primary">epsD</name>
    <name evidence="2" type="ORF">FGF66_12195</name>
</gene>
<dbReference type="Proteomes" id="UP000308271">
    <property type="component" value="Unassembled WGS sequence"/>
</dbReference>
<keyword evidence="3" id="KW-1185">Reference proteome</keyword>
<keyword evidence="2" id="KW-0413">Isomerase</keyword>
<dbReference type="OrthoDB" id="596883at2"/>
<proteinExistence type="predicted"/>
<dbReference type="SUPFAM" id="SSF109998">
    <property type="entry name" value="Triger factor/SurA peptide-binding domain-like"/>
    <property type="match status" value="1"/>
</dbReference>
<feature type="transmembrane region" description="Helical" evidence="1">
    <location>
        <begin position="431"/>
        <end position="451"/>
    </location>
</feature>
<evidence type="ECO:0000313" key="2">
    <source>
        <dbReference type="EMBL" id="TNJ36164.1"/>
    </source>
</evidence>
<dbReference type="EMBL" id="VDCH01000047">
    <property type="protein sequence ID" value="TNJ36164.1"/>
    <property type="molecule type" value="Genomic_DNA"/>
</dbReference>
<dbReference type="Gene3D" id="1.10.8.1040">
    <property type="match status" value="1"/>
</dbReference>
<sequence>MIHSAIIVKILSGFFFGFVLFVVYGCSSQSAKESSGSVAAVVNGVEITQAEIEYFARNSLVSGDHKAERIDQKKAILGNLVRMELLAQKAREMGLDKDPDYTMALYEAQRQVLAGMAESRLVKSIKPVTSETANKLVLNNPRIFSDRKLLVYDEIMIQGVDIPFLDSMILMTNNGATEEQLLEMLKSKKKVFQKATRSQTSDKIQPVILDVLLKSKPDRPIIARVEDRFSMILTLHKVLSVPLQGTQAIKAAMSMSYAQQRNVLLAKNMSNFLNSSKITYYGDYAKTSAGEQKLTGLPLPDKKKADRNTYKSVGFGAILSVSVIFAMLVLTASMRILRGGLWLPRLWPAYSISDESPSQYEWAYEAYMMEKLYIGVLAVVIFAVLALEIYLLAQYLPILGILTSVLSGVLLGVAASRIFSFGAIKGLSHKAYAVLAAVFTAPVIVGILFIMTHPGV</sequence>
<accession>A0A5C4RYK7</accession>
<keyword evidence="1" id="KW-1133">Transmembrane helix</keyword>
<dbReference type="EC" id="5.2.1.8" evidence="2"/>
<feature type="transmembrane region" description="Helical" evidence="1">
    <location>
        <begin position="372"/>
        <end position="392"/>
    </location>
</feature>
<feature type="transmembrane region" description="Helical" evidence="1">
    <location>
        <begin position="7"/>
        <end position="25"/>
    </location>
</feature>
<reference evidence="2 3" key="1">
    <citation type="submission" date="2019-05" db="EMBL/GenBank/DDBJ databases">
        <title>Draft Whole-Genome sequence of the green sulfur bacterium Chlorobaculum thiosulfatiphilum DSM 249.</title>
        <authorList>
            <person name="Meyer T.E."/>
            <person name="Kyndt J.A."/>
        </authorList>
    </citation>
    <scope>NUCLEOTIDE SEQUENCE [LARGE SCALE GENOMIC DNA]</scope>
    <source>
        <strain evidence="2 3">DSM 249</strain>
    </source>
</reference>
<feature type="transmembrane region" description="Helical" evidence="1">
    <location>
        <begin position="313"/>
        <end position="337"/>
    </location>
</feature>
<dbReference type="Pfam" id="PF13624">
    <property type="entry name" value="SurA_N_3"/>
    <property type="match status" value="1"/>
</dbReference>
<organism evidence="2 3">
    <name type="scientific">Chlorobaculum thiosulfatiphilum</name>
    <name type="common">Chlorobium limicola f.sp. thiosulfatophilum</name>
    <dbReference type="NCBI Taxonomy" id="115852"/>
    <lineage>
        <taxon>Bacteria</taxon>
        <taxon>Pseudomonadati</taxon>
        <taxon>Chlorobiota</taxon>
        <taxon>Chlorobiia</taxon>
        <taxon>Chlorobiales</taxon>
        <taxon>Chlorobiaceae</taxon>
        <taxon>Chlorobaculum</taxon>
    </lineage>
</organism>
<dbReference type="InterPro" id="IPR027304">
    <property type="entry name" value="Trigger_fact/SurA_dom_sf"/>
</dbReference>
<dbReference type="InterPro" id="IPR014274">
    <property type="entry name" value="PPIase_EpsD"/>
</dbReference>
<evidence type="ECO:0000313" key="3">
    <source>
        <dbReference type="Proteomes" id="UP000308271"/>
    </source>
</evidence>
<dbReference type="GO" id="GO:0003755">
    <property type="term" value="F:peptidyl-prolyl cis-trans isomerase activity"/>
    <property type="evidence" value="ECO:0007669"/>
    <property type="project" value="UniProtKB-EC"/>
</dbReference>
<dbReference type="AlphaFoldDB" id="A0A5C4RYK7"/>
<name>A0A5C4RYK7_CHLTI</name>
<dbReference type="NCBIfam" id="TIGR02925">
    <property type="entry name" value="cis_trans_EpsD"/>
    <property type="match status" value="1"/>
</dbReference>
<keyword evidence="1" id="KW-0472">Membrane</keyword>